<gene>
    <name evidence="2" type="ORF">E4188_22820</name>
</gene>
<proteinExistence type="predicted"/>
<keyword evidence="1" id="KW-0472">Membrane</keyword>
<organism evidence="2 3">
    <name type="scientific">Aeromonas media</name>
    <dbReference type="NCBI Taxonomy" id="651"/>
    <lineage>
        <taxon>Bacteria</taxon>
        <taxon>Pseudomonadati</taxon>
        <taxon>Pseudomonadota</taxon>
        <taxon>Gammaproteobacteria</taxon>
        <taxon>Aeromonadales</taxon>
        <taxon>Aeromonadaceae</taxon>
        <taxon>Aeromonas</taxon>
    </lineage>
</organism>
<dbReference type="Proteomes" id="UP000502657">
    <property type="component" value="Plasmid pAeme5"/>
</dbReference>
<protein>
    <recommendedName>
        <fullName evidence="4">Type IV conjugative transfer system protein TraL</fullName>
    </recommendedName>
</protein>
<evidence type="ECO:0000313" key="3">
    <source>
        <dbReference type="Proteomes" id="UP000502657"/>
    </source>
</evidence>
<name>A0ABX6NZV0_AERME</name>
<keyword evidence="2" id="KW-0614">Plasmid</keyword>
<feature type="transmembrane region" description="Helical" evidence="1">
    <location>
        <begin position="28"/>
        <end position="54"/>
    </location>
</feature>
<evidence type="ECO:0000256" key="1">
    <source>
        <dbReference type="SAM" id="Phobius"/>
    </source>
</evidence>
<evidence type="ECO:0008006" key="4">
    <source>
        <dbReference type="Google" id="ProtNLM"/>
    </source>
</evidence>
<sequence length="94" mass="10523">MEKYRVPYRQNNPTLIMGVEAPRLAGSIILWVGMSILGFNLVGIAFGIGYWVAYKKMQGDGGLKGGVVHTLWRLGLWADGKKHKYNPQNPDLYS</sequence>
<dbReference type="EMBL" id="CP038449">
    <property type="protein sequence ID" value="QJT41333.1"/>
    <property type="molecule type" value="Genomic_DNA"/>
</dbReference>
<reference evidence="2 3" key="1">
    <citation type="submission" date="2019-03" db="EMBL/GenBank/DDBJ databases">
        <title>Novel transposon Tn6433 accelerates the dissemination of tet(E) in Aeromonas from aerobic biofilm under oxytetracycline stress.</title>
        <authorList>
            <person name="Shi Y."/>
            <person name="Tian Z."/>
            <person name="Zhang Y."/>
            <person name="Zhang H."/>
            <person name="Yang M."/>
        </authorList>
    </citation>
    <scope>NUCLEOTIDE SEQUENCE [LARGE SCALE GENOMIC DNA]</scope>
    <source>
        <strain evidence="2 3">R50-22</strain>
        <plasmid evidence="3">paeme5</plasmid>
    </source>
</reference>
<dbReference type="PROSITE" id="PS50244">
    <property type="entry name" value="S5A_REDUCTASE"/>
    <property type="match status" value="1"/>
</dbReference>
<keyword evidence="3" id="KW-1185">Reference proteome</keyword>
<dbReference type="RefSeq" id="WP_171270111.1">
    <property type="nucleotide sequence ID" value="NZ_CP038446.1"/>
</dbReference>
<keyword evidence="1" id="KW-1133">Transmembrane helix</keyword>
<keyword evidence="1" id="KW-0812">Transmembrane</keyword>
<accession>A0ABX6NZV0</accession>
<geneLocation type="plasmid" evidence="3">
    <name>paeme5</name>
</geneLocation>
<evidence type="ECO:0000313" key="2">
    <source>
        <dbReference type="EMBL" id="QJT41333.1"/>
    </source>
</evidence>